<dbReference type="PANTHER" id="PTHR47797:SF1">
    <property type="entry name" value="CYTOCHROME B561 DOMAIN-CONTAINING PROTEIN-RELATED"/>
    <property type="match status" value="1"/>
</dbReference>
<feature type="chain" id="PRO_5026237322" evidence="3">
    <location>
        <begin position="21"/>
        <end position="486"/>
    </location>
</feature>
<dbReference type="InterPro" id="IPR015920">
    <property type="entry name" value="Cellobiose_DH-like_cyt"/>
</dbReference>
<dbReference type="Gene3D" id="2.60.40.1210">
    <property type="entry name" value="Cellobiose dehydrogenase, cytochrome domain"/>
    <property type="match status" value="1"/>
</dbReference>
<feature type="signal peptide" evidence="3">
    <location>
        <begin position="1"/>
        <end position="20"/>
    </location>
</feature>
<feature type="domain" description="DOMON" evidence="4">
    <location>
        <begin position="72"/>
        <end position="163"/>
    </location>
</feature>
<feature type="transmembrane region" description="Helical" evidence="2">
    <location>
        <begin position="251"/>
        <end position="271"/>
    </location>
</feature>
<reference evidence="5" key="1">
    <citation type="journal article" date="2020" name="Stud. Mycol.">
        <title>101 Dothideomycetes genomes: a test case for predicting lifestyles and emergence of pathogens.</title>
        <authorList>
            <person name="Haridas S."/>
            <person name="Albert R."/>
            <person name="Binder M."/>
            <person name="Bloem J."/>
            <person name="Labutti K."/>
            <person name="Salamov A."/>
            <person name="Andreopoulos B."/>
            <person name="Baker S."/>
            <person name="Barry K."/>
            <person name="Bills G."/>
            <person name="Bluhm B."/>
            <person name="Cannon C."/>
            <person name="Castanera R."/>
            <person name="Culley D."/>
            <person name="Daum C."/>
            <person name="Ezra D."/>
            <person name="Gonzalez J."/>
            <person name="Henrissat B."/>
            <person name="Kuo A."/>
            <person name="Liang C."/>
            <person name="Lipzen A."/>
            <person name="Lutzoni F."/>
            <person name="Magnuson J."/>
            <person name="Mondo S."/>
            <person name="Nolan M."/>
            <person name="Ohm R."/>
            <person name="Pangilinan J."/>
            <person name="Park H.-J."/>
            <person name="Ramirez L."/>
            <person name="Alfaro M."/>
            <person name="Sun H."/>
            <person name="Tritt A."/>
            <person name="Yoshinaga Y."/>
            <person name="Zwiers L.-H."/>
            <person name="Turgeon B."/>
            <person name="Goodwin S."/>
            <person name="Spatafora J."/>
            <person name="Crous P."/>
            <person name="Grigoriev I."/>
        </authorList>
    </citation>
    <scope>NUCLEOTIDE SEQUENCE</scope>
    <source>
        <strain evidence="5">CBS 279.74</strain>
    </source>
</reference>
<dbReference type="Pfam" id="PF16010">
    <property type="entry name" value="CDH-cyt"/>
    <property type="match status" value="1"/>
</dbReference>
<evidence type="ECO:0000259" key="4">
    <source>
        <dbReference type="SMART" id="SM00664"/>
    </source>
</evidence>
<evidence type="ECO:0000256" key="1">
    <source>
        <dbReference type="SAM" id="MobiDB-lite"/>
    </source>
</evidence>
<feature type="transmembrane region" description="Helical" evidence="2">
    <location>
        <begin position="291"/>
        <end position="309"/>
    </location>
</feature>
<keyword evidence="2" id="KW-1133">Transmembrane helix</keyword>
<accession>A0A6G1KP05</accession>
<evidence type="ECO:0000313" key="5">
    <source>
        <dbReference type="EMBL" id="KAF2714373.1"/>
    </source>
</evidence>
<name>A0A6G1KP05_9PLEO</name>
<dbReference type="Proteomes" id="UP000799428">
    <property type="component" value="Unassembled WGS sequence"/>
</dbReference>
<proteinExistence type="predicted"/>
<dbReference type="CDD" id="cd09630">
    <property type="entry name" value="CDH_like_cytochrome"/>
    <property type="match status" value="1"/>
</dbReference>
<dbReference type="OrthoDB" id="19261at2759"/>
<sequence length="486" mass="52386">MARFGSVVAFLGVLLAGMSSHPLITFQLAHFELTFINASTFYLAETETQFSVNIANDSSHVFFYATSPAYSWVGFGFGDGMENAFMVVLYPSGDGNNVTISPRFATGHSEPSFASDFDIEALPGTGIVDDMFVVKAVCRNCRVWPGGFLDAATTSHPMMYAFGPGTNLQSSSLSAPLKRHVRYGKFTMDMEAATGKGGIPDAQKENVGVVMVGGIRKDSDRANLAHAVFGSLALFVLWPLNVLFAGFWRRIGIHVGLSGGVMVFLLVSFVLGGVTSGEYNRSKAYNSPHQILAFISLLPILLLGILPIRRIAALHTKIPRLHAPLATLAFSLLVLSGGLGLHLSSSSRPIVIAYAAIALLAFAFITPLQMCIRRRGSAYARATTRRRLGEEDDERELVAARNQHRKQNQSSSIQIDYPYPLAPAYSNPSGYTNPVPGYASPEQAAGHHTRSASAGVNGKNGLYGGGTMPGPKYLMNMHPGVPVHRW</sequence>
<evidence type="ECO:0000256" key="2">
    <source>
        <dbReference type="SAM" id="Phobius"/>
    </source>
</evidence>
<evidence type="ECO:0000256" key="3">
    <source>
        <dbReference type="SAM" id="SignalP"/>
    </source>
</evidence>
<keyword evidence="3" id="KW-0732">Signal</keyword>
<keyword evidence="6" id="KW-1185">Reference proteome</keyword>
<dbReference type="SMART" id="SM00664">
    <property type="entry name" value="DoH"/>
    <property type="match status" value="1"/>
</dbReference>
<dbReference type="InterPro" id="IPR005018">
    <property type="entry name" value="DOMON_domain"/>
</dbReference>
<feature type="region of interest" description="Disordered" evidence="1">
    <location>
        <begin position="432"/>
        <end position="459"/>
    </location>
</feature>
<dbReference type="PANTHER" id="PTHR47797">
    <property type="entry name" value="DEHYDROGENASE, PUTATIVE (AFU_ORTHOLOGUE AFUA_8G05805)-RELATED"/>
    <property type="match status" value="1"/>
</dbReference>
<organism evidence="5 6">
    <name type="scientific">Pleomassaria siparia CBS 279.74</name>
    <dbReference type="NCBI Taxonomy" id="1314801"/>
    <lineage>
        <taxon>Eukaryota</taxon>
        <taxon>Fungi</taxon>
        <taxon>Dikarya</taxon>
        <taxon>Ascomycota</taxon>
        <taxon>Pezizomycotina</taxon>
        <taxon>Dothideomycetes</taxon>
        <taxon>Pleosporomycetidae</taxon>
        <taxon>Pleosporales</taxon>
        <taxon>Pleomassariaceae</taxon>
        <taxon>Pleomassaria</taxon>
    </lineage>
</organism>
<evidence type="ECO:0000313" key="6">
    <source>
        <dbReference type="Proteomes" id="UP000799428"/>
    </source>
</evidence>
<feature type="transmembrane region" description="Helical" evidence="2">
    <location>
        <begin position="224"/>
        <end position="244"/>
    </location>
</feature>
<protein>
    <submittedName>
        <fullName evidence="5">Iron reductase domain protein</fullName>
    </submittedName>
</protein>
<keyword evidence="2" id="KW-0472">Membrane</keyword>
<gene>
    <name evidence="5" type="ORF">K504DRAFT_468915</name>
</gene>
<dbReference type="SUPFAM" id="SSF49344">
    <property type="entry name" value="CBD9-like"/>
    <property type="match status" value="1"/>
</dbReference>
<dbReference type="EMBL" id="MU005764">
    <property type="protein sequence ID" value="KAF2714373.1"/>
    <property type="molecule type" value="Genomic_DNA"/>
</dbReference>
<dbReference type="AlphaFoldDB" id="A0A6G1KP05"/>
<keyword evidence="2" id="KW-0812">Transmembrane</keyword>
<feature type="transmembrane region" description="Helical" evidence="2">
    <location>
        <begin position="350"/>
        <end position="372"/>
    </location>
</feature>
<feature type="transmembrane region" description="Helical" evidence="2">
    <location>
        <begin position="321"/>
        <end position="344"/>
    </location>
</feature>